<evidence type="ECO:0000313" key="2">
    <source>
        <dbReference type="EMBL" id="HIZ52461.1"/>
    </source>
</evidence>
<dbReference type="EMBL" id="DXBN01000019">
    <property type="protein sequence ID" value="HIZ52461.1"/>
    <property type="molecule type" value="Genomic_DNA"/>
</dbReference>
<organism evidence="2 3">
    <name type="scientific">Candidatus Enterococcus avicola</name>
    <dbReference type="NCBI Taxonomy" id="2838561"/>
    <lineage>
        <taxon>Bacteria</taxon>
        <taxon>Bacillati</taxon>
        <taxon>Bacillota</taxon>
        <taxon>Bacilli</taxon>
        <taxon>Lactobacillales</taxon>
        <taxon>Enterococcaceae</taxon>
        <taxon>Enterococcus</taxon>
    </lineage>
</organism>
<reference evidence="2" key="1">
    <citation type="journal article" date="2021" name="PeerJ">
        <title>Extensive microbial diversity within the chicken gut microbiome revealed by metagenomics and culture.</title>
        <authorList>
            <person name="Gilroy R."/>
            <person name="Ravi A."/>
            <person name="Getino M."/>
            <person name="Pursley I."/>
            <person name="Horton D.L."/>
            <person name="Alikhan N.F."/>
            <person name="Baker D."/>
            <person name="Gharbi K."/>
            <person name="Hall N."/>
            <person name="Watson M."/>
            <person name="Adriaenssens E.M."/>
            <person name="Foster-Nyarko E."/>
            <person name="Jarju S."/>
            <person name="Secka A."/>
            <person name="Antonio M."/>
            <person name="Oren A."/>
            <person name="Chaudhuri R.R."/>
            <person name="La Ragione R."/>
            <person name="Hildebrand F."/>
            <person name="Pallen M.J."/>
        </authorList>
    </citation>
    <scope>NUCLEOTIDE SEQUENCE</scope>
    <source>
        <strain evidence="2">CHK172-16539</strain>
    </source>
</reference>
<comment type="caution">
    <text evidence="2">The sequence shown here is derived from an EMBL/GenBank/DDBJ whole genome shotgun (WGS) entry which is preliminary data.</text>
</comment>
<sequence length="188" mass="20490">MKKNSVRQLTISALLIAMAVIIPMVMPKIVIGPASFTLASHVPLFIAMFFSVPVTIAVAIGTTFGFLLNGLPFIITLRALSHIVFALIGAYYLQKNPNIVLNPKKFQLFSFLIAVIHSAVELVVVAAFLFGGQLQVEGNIFYFLFVLMGLGGIIHSMVDYNLAYFVAKALGRGFDIPILSKAKELKLS</sequence>
<keyword evidence="1" id="KW-0472">Membrane</keyword>
<accession>A0A9D2F5I8</accession>
<feature type="transmembrane region" description="Helical" evidence="1">
    <location>
        <begin position="106"/>
        <end position="128"/>
    </location>
</feature>
<evidence type="ECO:0000256" key="1">
    <source>
        <dbReference type="SAM" id="Phobius"/>
    </source>
</evidence>
<keyword evidence="1" id="KW-0812">Transmembrane</keyword>
<keyword evidence="1" id="KW-1133">Transmembrane helix</keyword>
<protein>
    <recommendedName>
        <fullName evidence="4">Niacin transporter NiaX</fullName>
    </recommendedName>
</protein>
<gene>
    <name evidence="2" type="ORF">IAA20_00765</name>
</gene>
<feature type="transmembrane region" description="Helical" evidence="1">
    <location>
        <begin position="12"/>
        <end position="31"/>
    </location>
</feature>
<feature type="transmembrane region" description="Helical" evidence="1">
    <location>
        <begin position="140"/>
        <end position="158"/>
    </location>
</feature>
<evidence type="ECO:0000313" key="3">
    <source>
        <dbReference type="Proteomes" id="UP000824063"/>
    </source>
</evidence>
<reference evidence="2" key="2">
    <citation type="submission" date="2021-04" db="EMBL/GenBank/DDBJ databases">
        <authorList>
            <person name="Gilroy R."/>
        </authorList>
    </citation>
    <scope>NUCLEOTIDE SEQUENCE</scope>
    <source>
        <strain evidence="2">CHK172-16539</strain>
    </source>
</reference>
<feature type="transmembrane region" description="Helical" evidence="1">
    <location>
        <begin position="75"/>
        <end position="94"/>
    </location>
</feature>
<dbReference type="AlphaFoldDB" id="A0A9D2F5I8"/>
<feature type="transmembrane region" description="Helical" evidence="1">
    <location>
        <begin position="43"/>
        <end position="68"/>
    </location>
</feature>
<proteinExistence type="predicted"/>
<evidence type="ECO:0008006" key="4">
    <source>
        <dbReference type="Google" id="ProtNLM"/>
    </source>
</evidence>
<name>A0A9D2F5I8_9ENTE</name>
<dbReference type="Proteomes" id="UP000824063">
    <property type="component" value="Unassembled WGS sequence"/>
</dbReference>